<comment type="caution">
    <text evidence="1">The sequence shown here is derived from an EMBL/GenBank/DDBJ whole genome shotgun (WGS) entry which is preliminary data.</text>
</comment>
<dbReference type="SUPFAM" id="SSF56672">
    <property type="entry name" value="DNA/RNA polymerases"/>
    <property type="match status" value="1"/>
</dbReference>
<proteinExistence type="predicted"/>
<sequence length="161" mass="18578">MDKSTRKVRIVFDGAAKCDGISLNDMIHAGPKLQQDLFNVLVRFRRNPVGVACNVKEMYLQIEAKEQDRSHFQLFWRDLDPNREPDVFEFSRVVFGKNSAPMESQFVGQENARRKQDRYPLATETVLKSTYMDNSIDSVENNDEGAELYRQLKALWVVAGM</sequence>
<dbReference type="OrthoDB" id="5985074at2759"/>
<dbReference type="Proteomes" id="UP000275408">
    <property type="component" value="Unassembled WGS sequence"/>
</dbReference>
<evidence type="ECO:0000313" key="1">
    <source>
        <dbReference type="EMBL" id="RMX60487.1"/>
    </source>
</evidence>
<name>A0A3M6V3P1_POCDA</name>
<protein>
    <submittedName>
        <fullName evidence="1">Uncharacterized protein</fullName>
    </submittedName>
</protein>
<dbReference type="PANTHER" id="PTHR47331">
    <property type="entry name" value="PHD-TYPE DOMAIN-CONTAINING PROTEIN"/>
    <property type="match status" value="1"/>
</dbReference>
<accession>A0A3M6V3P1</accession>
<dbReference type="AlphaFoldDB" id="A0A3M6V3P1"/>
<keyword evidence="2" id="KW-1185">Reference proteome</keyword>
<dbReference type="PANTHER" id="PTHR47331:SF1">
    <property type="entry name" value="GAG-LIKE PROTEIN"/>
    <property type="match status" value="1"/>
</dbReference>
<dbReference type="EMBL" id="RCHS01000141">
    <property type="protein sequence ID" value="RMX60487.1"/>
    <property type="molecule type" value="Genomic_DNA"/>
</dbReference>
<reference evidence="1 2" key="1">
    <citation type="journal article" date="2018" name="Sci. Rep.">
        <title>Comparative analysis of the Pocillopora damicornis genome highlights role of immune system in coral evolution.</title>
        <authorList>
            <person name="Cunning R."/>
            <person name="Bay R.A."/>
            <person name="Gillette P."/>
            <person name="Baker A.C."/>
            <person name="Traylor-Knowles N."/>
        </authorList>
    </citation>
    <scope>NUCLEOTIDE SEQUENCE [LARGE SCALE GENOMIC DNA]</scope>
    <source>
        <strain evidence="1">RSMAS</strain>
        <tissue evidence="1">Whole animal</tissue>
    </source>
</reference>
<dbReference type="InterPro" id="IPR043502">
    <property type="entry name" value="DNA/RNA_pol_sf"/>
</dbReference>
<gene>
    <name evidence="1" type="ORF">pdam_00001468</name>
</gene>
<evidence type="ECO:0000313" key="2">
    <source>
        <dbReference type="Proteomes" id="UP000275408"/>
    </source>
</evidence>
<organism evidence="1 2">
    <name type="scientific">Pocillopora damicornis</name>
    <name type="common">Cauliflower coral</name>
    <name type="synonym">Millepora damicornis</name>
    <dbReference type="NCBI Taxonomy" id="46731"/>
    <lineage>
        <taxon>Eukaryota</taxon>
        <taxon>Metazoa</taxon>
        <taxon>Cnidaria</taxon>
        <taxon>Anthozoa</taxon>
        <taxon>Hexacorallia</taxon>
        <taxon>Scleractinia</taxon>
        <taxon>Astrocoeniina</taxon>
        <taxon>Pocilloporidae</taxon>
        <taxon>Pocillopora</taxon>
    </lineage>
</organism>